<gene>
    <name evidence="2" type="ORF">M0R45_029970</name>
</gene>
<dbReference type="Proteomes" id="UP001457282">
    <property type="component" value="Unassembled WGS sequence"/>
</dbReference>
<dbReference type="Gene3D" id="3.90.1720.10">
    <property type="entry name" value="endopeptidase domain like (from Nostoc punctiforme)"/>
    <property type="match status" value="1"/>
</dbReference>
<evidence type="ECO:0000259" key="1">
    <source>
        <dbReference type="PROSITE" id="PS51934"/>
    </source>
</evidence>
<dbReference type="Pfam" id="PF04970">
    <property type="entry name" value="LRAT"/>
    <property type="match status" value="1"/>
</dbReference>
<keyword evidence="3" id="KW-1185">Reference proteome</keyword>
<name>A0AAW1WC48_RUBAR</name>
<comment type="caution">
    <text evidence="2">The sequence shown here is derived from an EMBL/GenBank/DDBJ whole genome shotgun (WGS) entry which is preliminary data.</text>
</comment>
<evidence type="ECO:0000313" key="3">
    <source>
        <dbReference type="Proteomes" id="UP001457282"/>
    </source>
</evidence>
<protein>
    <recommendedName>
        <fullName evidence="1">LRAT domain-containing protein</fullName>
    </recommendedName>
</protein>
<dbReference type="PANTHER" id="PTHR46137:SF4">
    <property type="entry name" value="PROTEIN LEAD-SENSITIVE 1"/>
    <property type="match status" value="1"/>
</dbReference>
<accession>A0AAW1WC48</accession>
<dbReference type="AlphaFoldDB" id="A0AAW1WC48"/>
<sequence>MFVQKKLQPFYSTQPPIAVANGTARSLPQLKVVRLSSDGGIYIGDDKVIHFTRRGQEVGTGTVLDLLLVSSGPAQPQQPCKVCTPREENSGVLCSCLSCFLAGGVLYRFEYAVNPALFLAKARGGTCTLAVSDPDDVVVHRAKYLLENGFGCYCIFKNNCEDFAIYCKTGLLVIHQRTLGQSGQAASIIGGPLAAVLATPMRLVTTNLYGMVAVGIGVYCASRYSADIGKRIDVVKVSVEDMTRRLAAGLLQVSEAQISAPLLQAPESQISAPLLQAPESQISAPLLQAPVSQISAPLLQAPVSQISAPLLQAPVSQISAAPASGSSNLFFWSRSSSNLVTQ</sequence>
<evidence type="ECO:0000313" key="2">
    <source>
        <dbReference type="EMBL" id="KAK9921461.1"/>
    </source>
</evidence>
<dbReference type="InterPro" id="IPR007053">
    <property type="entry name" value="LRAT_dom"/>
</dbReference>
<proteinExistence type="predicted"/>
<dbReference type="EMBL" id="JBEDUW010000006">
    <property type="protein sequence ID" value="KAK9921461.1"/>
    <property type="molecule type" value="Genomic_DNA"/>
</dbReference>
<dbReference type="PANTHER" id="PTHR46137">
    <property type="entry name" value="OS05G0310600 PROTEIN"/>
    <property type="match status" value="1"/>
</dbReference>
<organism evidence="2 3">
    <name type="scientific">Rubus argutus</name>
    <name type="common">Southern blackberry</name>
    <dbReference type="NCBI Taxonomy" id="59490"/>
    <lineage>
        <taxon>Eukaryota</taxon>
        <taxon>Viridiplantae</taxon>
        <taxon>Streptophyta</taxon>
        <taxon>Embryophyta</taxon>
        <taxon>Tracheophyta</taxon>
        <taxon>Spermatophyta</taxon>
        <taxon>Magnoliopsida</taxon>
        <taxon>eudicotyledons</taxon>
        <taxon>Gunneridae</taxon>
        <taxon>Pentapetalae</taxon>
        <taxon>rosids</taxon>
        <taxon>fabids</taxon>
        <taxon>Rosales</taxon>
        <taxon>Rosaceae</taxon>
        <taxon>Rosoideae</taxon>
        <taxon>Rosoideae incertae sedis</taxon>
        <taxon>Rubus</taxon>
    </lineage>
</organism>
<dbReference type="PROSITE" id="PS51934">
    <property type="entry name" value="LRAT"/>
    <property type="match status" value="1"/>
</dbReference>
<reference evidence="2 3" key="1">
    <citation type="journal article" date="2023" name="G3 (Bethesda)">
        <title>A chromosome-length genome assembly and annotation of blackberry (Rubus argutus, cv. 'Hillquist').</title>
        <authorList>
            <person name="Bruna T."/>
            <person name="Aryal R."/>
            <person name="Dudchenko O."/>
            <person name="Sargent D.J."/>
            <person name="Mead D."/>
            <person name="Buti M."/>
            <person name="Cavallini A."/>
            <person name="Hytonen T."/>
            <person name="Andres J."/>
            <person name="Pham M."/>
            <person name="Weisz D."/>
            <person name="Mascagni F."/>
            <person name="Usai G."/>
            <person name="Natali L."/>
            <person name="Bassil N."/>
            <person name="Fernandez G.E."/>
            <person name="Lomsadze A."/>
            <person name="Armour M."/>
            <person name="Olukolu B."/>
            <person name="Poorten T."/>
            <person name="Britton C."/>
            <person name="Davik J."/>
            <person name="Ashrafi H."/>
            <person name="Aiden E.L."/>
            <person name="Borodovsky M."/>
            <person name="Worthington M."/>
        </authorList>
    </citation>
    <scope>NUCLEOTIDE SEQUENCE [LARGE SCALE GENOMIC DNA]</scope>
    <source>
        <strain evidence="2">PI 553951</strain>
    </source>
</reference>
<feature type="domain" description="LRAT" evidence="1">
    <location>
        <begin position="28"/>
        <end position="176"/>
    </location>
</feature>